<proteinExistence type="predicted"/>
<reference evidence="2 3" key="1">
    <citation type="journal article" date="2010" name="ChemBioChem">
        <title>Cloning and characterization of the biosynthetic gene cluster of 16-membered macrolide antibiotic FD-891: involvement of a dual functional cytochrome P450 monooxygenase catalyzing epoxidation and hydroxylation.</title>
        <authorList>
            <person name="Kudo F."/>
            <person name="Motegi A."/>
            <person name="Mizoue K."/>
            <person name="Eguchi T."/>
        </authorList>
    </citation>
    <scope>NUCLEOTIDE SEQUENCE [LARGE SCALE GENOMIC DNA]</scope>
    <source>
        <strain evidence="2 3">A-8890</strain>
    </source>
</reference>
<feature type="compositionally biased region" description="Polar residues" evidence="1">
    <location>
        <begin position="111"/>
        <end position="125"/>
    </location>
</feature>
<evidence type="ECO:0000256" key="1">
    <source>
        <dbReference type="SAM" id="MobiDB-lite"/>
    </source>
</evidence>
<name>A0ABN5VZQ9_9ACTN</name>
<protein>
    <submittedName>
        <fullName evidence="2">Uncharacterized protein</fullName>
    </submittedName>
</protein>
<reference evidence="2 3" key="2">
    <citation type="journal article" date="2023" name="ChemBioChem">
        <title>Acyltransferase Domain Exchange between Two Independent Type I Polyketide Synthases in the Same Producer Strain of Macrolide Antibiotics.</title>
        <authorList>
            <person name="Kudo F."/>
            <person name="Kishikawa K."/>
            <person name="Tsuboi K."/>
            <person name="Kido T."/>
            <person name="Usui T."/>
            <person name="Hashimoto J."/>
            <person name="Shin-Ya K."/>
            <person name="Miyanaga A."/>
            <person name="Eguchi T."/>
        </authorList>
    </citation>
    <scope>NUCLEOTIDE SEQUENCE [LARGE SCALE GENOMIC DNA]</scope>
    <source>
        <strain evidence="2 3">A-8890</strain>
    </source>
</reference>
<organism evidence="2 3">
    <name type="scientific">Streptomyces graminofaciens</name>
    <dbReference type="NCBI Taxonomy" id="68212"/>
    <lineage>
        <taxon>Bacteria</taxon>
        <taxon>Bacillati</taxon>
        <taxon>Actinomycetota</taxon>
        <taxon>Actinomycetes</taxon>
        <taxon>Kitasatosporales</taxon>
        <taxon>Streptomycetaceae</taxon>
        <taxon>Streptomyces</taxon>
    </lineage>
</organism>
<dbReference type="Proteomes" id="UP001321542">
    <property type="component" value="Chromosome"/>
</dbReference>
<evidence type="ECO:0000313" key="3">
    <source>
        <dbReference type="Proteomes" id="UP001321542"/>
    </source>
</evidence>
<feature type="region of interest" description="Disordered" evidence="1">
    <location>
        <begin position="25"/>
        <end position="133"/>
    </location>
</feature>
<gene>
    <name evidence="2" type="ORF">SGFS_100160</name>
</gene>
<keyword evidence="3" id="KW-1185">Reference proteome</keyword>
<accession>A0ABN5VZQ9</accession>
<sequence length="133" mass="14727">MINWPTLLGPREADVKPRDVCDQCAKATPAPAGSRPVTADHKGPTPPATWVVPVMRDPPSSCRRNDPWPRKTFVIPGEPGRRPSRRSQKQVEVDAAPNPVMPRTDHERATSTRAYGRSSNPSQRYQGRAGIRI</sequence>
<evidence type="ECO:0000313" key="2">
    <source>
        <dbReference type="EMBL" id="BBC38722.1"/>
    </source>
</evidence>
<dbReference type="EMBL" id="AP018448">
    <property type="protein sequence ID" value="BBC38722.1"/>
    <property type="molecule type" value="Genomic_DNA"/>
</dbReference>